<dbReference type="AlphaFoldDB" id="A0A2K0UE11"/>
<dbReference type="EMBL" id="MTYI01000049">
    <property type="protein sequence ID" value="PNP56013.1"/>
    <property type="molecule type" value="Genomic_DNA"/>
</dbReference>
<organism evidence="2 3">
    <name type="scientific">Trichoderma harzianum</name>
    <name type="common">Hypocrea lixii</name>
    <dbReference type="NCBI Taxonomy" id="5544"/>
    <lineage>
        <taxon>Eukaryota</taxon>
        <taxon>Fungi</taxon>
        <taxon>Dikarya</taxon>
        <taxon>Ascomycota</taxon>
        <taxon>Pezizomycotina</taxon>
        <taxon>Sordariomycetes</taxon>
        <taxon>Hypocreomycetidae</taxon>
        <taxon>Hypocreales</taxon>
        <taxon>Hypocreaceae</taxon>
        <taxon>Trichoderma</taxon>
    </lineage>
</organism>
<evidence type="ECO:0000256" key="1">
    <source>
        <dbReference type="SAM" id="MobiDB-lite"/>
    </source>
</evidence>
<accession>A0A2K0UE11</accession>
<feature type="region of interest" description="Disordered" evidence="1">
    <location>
        <begin position="1"/>
        <end position="103"/>
    </location>
</feature>
<comment type="caution">
    <text evidence="2">The sequence shown here is derived from an EMBL/GenBank/DDBJ whole genome shotgun (WGS) entry which is preliminary data.</text>
</comment>
<feature type="compositionally biased region" description="Polar residues" evidence="1">
    <location>
        <begin position="86"/>
        <end position="96"/>
    </location>
</feature>
<dbReference type="OrthoDB" id="10592474at2759"/>
<protein>
    <submittedName>
        <fullName evidence="2">Uncharacterized protein</fullName>
    </submittedName>
</protein>
<sequence length="213" mass="23240">MQSMNGEEGDQGGTGPITPKVVMSTSLGAEGGIPTKRSTTSPTSTPKKARVEQGGCGNPPSPNNEESAEFAEQGHPPVDDSHKDASTLNDELTENNPWKMRRNPRFPAQTKTLRLYKNVPTLSTPETSLDVTTEKSQPNVLGCDDLIDQMHSIIDNVNVPTNEMREIAKLRDEVALSRHQMKAFMTAVVNMFEALNDRLGHVEADVAIMKEGN</sequence>
<evidence type="ECO:0000313" key="3">
    <source>
        <dbReference type="Proteomes" id="UP000236290"/>
    </source>
</evidence>
<dbReference type="Proteomes" id="UP000236290">
    <property type="component" value="Unassembled WGS sequence"/>
</dbReference>
<evidence type="ECO:0000313" key="2">
    <source>
        <dbReference type="EMBL" id="PNP56013.1"/>
    </source>
</evidence>
<reference evidence="2 3" key="1">
    <citation type="submission" date="2017-02" db="EMBL/GenBank/DDBJ databases">
        <title>Genomes of Trichoderma spp. with biocontrol activity.</title>
        <authorList>
            <person name="Gardiner D."/>
            <person name="Kazan K."/>
            <person name="Vos C."/>
            <person name="Harvey P."/>
        </authorList>
    </citation>
    <scope>NUCLEOTIDE SEQUENCE [LARGE SCALE GENOMIC DNA]</scope>
    <source>
        <strain evidence="2 3">Tr1</strain>
    </source>
</reference>
<gene>
    <name evidence="2" type="ORF">THARTR1_03950</name>
</gene>
<feature type="compositionally biased region" description="Low complexity" evidence="1">
    <location>
        <begin position="34"/>
        <end position="46"/>
    </location>
</feature>
<name>A0A2K0UE11_TRIHA</name>
<proteinExistence type="predicted"/>